<name>A0A3P6QD60_DIBLA</name>
<dbReference type="Gene3D" id="1.20.1070.10">
    <property type="entry name" value="Rhodopsin 7-helix transmembrane proteins"/>
    <property type="match status" value="1"/>
</dbReference>
<dbReference type="GO" id="GO:0016020">
    <property type="term" value="C:membrane"/>
    <property type="evidence" value="ECO:0007669"/>
    <property type="project" value="UniProtKB-SubCell"/>
</dbReference>
<comment type="subcellular location">
    <subcellularLocation>
        <location evidence="1">Membrane</location>
    </subcellularLocation>
</comment>
<dbReference type="PROSITE" id="PS50262">
    <property type="entry name" value="G_PROTEIN_RECEP_F1_2"/>
    <property type="match status" value="1"/>
</dbReference>
<sequence length="130" mass="14464">MVTLIPLSILIVFSLQISRGLQQSDYFRRKQTGQPEHRQIFPTESGSGESMIAASSAARRVKLTLALLIVIITFPLFMLPLVPVCIIQIISYNVFPSSCIYLVAPHTCSYVAALGSQMNSMANFFVYIVY</sequence>
<keyword evidence="3 5" id="KW-1133">Transmembrane helix</keyword>
<dbReference type="EMBL" id="UYRU01000316">
    <property type="protein sequence ID" value="VDK29971.1"/>
    <property type="molecule type" value="Genomic_DNA"/>
</dbReference>
<gene>
    <name evidence="8" type="ORF">DILT_LOCUS84</name>
</gene>
<feature type="chain" id="PRO_5018065856" description="G-protein coupled receptors family 1 profile domain-containing protein" evidence="6">
    <location>
        <begin position="21"/>
        <end position="130"/>
    </location>
</feature>
<feature type="transmembrane region" description="Helical" evidence="5">
    <location>
        <begin position="65"/>
        <end position="87"/>
    </location>
</feature>
<evidence type="ECO:0000259" key="7">
    <source>
        <dbReference type="PROSITE" id="PS50262"/>
    </source>
</evidence>
<reference evidence="8 9" key="1">
    <citation type="submission" date="2018-11" db="EMBL/GenBank/DDBJ databases">
        <authorList>
            <consortium name="Pathogen Informatics"/>
        </authorList>
    </citation>
    <scope>NUCLEOTIDE SEQUENCE [LARGE SCALE GENOMIC DNA]</scope>
</reference>
<proteinExistence type="predicted"/>
<dbReference type="OrthoDB" id="10438730at2759"/>
<evidence type="ECO:0000313" key="9">
    <source>
        <dbReference type="Proteomes" id="UP000281553"/>
    </source>
</evidence>
<dbReference type="InterPro" id="IPR017452">
    <property type="entry name" value="GPCR_Rhodpsn_7TM"/>
</dbReference>
<evidence type="ECO:0000256" key="2">
    <source>
        <dbReference type="ARBA" id="ARBA00022692"/>
    </source>
</evidence>
<accession>A0A3P6QD60</accession>
<feature type="signal peptide" evidence="6">
    <location>
        <begin position="1"/>
        <end position="20"/>
    </location>
</feature>
<dbReference type="AlphaFoldDB" id="A0A3P6QD60"/>
<keyword evidence="6" id="KW-0732">Signal</keyword>
<evidence type="ECO:0000256" key="4">
    <source>
        <dbReference type="ARBA" id="ARBA00023136"/>
    </source>
</evidence>
<evidence type="ECO:0000256" key="1">
    <source>
        <dbReference type="ARBA" id="ARBA00004370"/>
    </source>
</evidence>
<keyword evidence="4 5" id="KW-0472">Membrane</keyword>
<evidence type="ECO:0000256" key="6">
    <source>
        <dbReference type="SAM" id="SignalP"/>
    </source>
</evidence>
<feature type="domain" description="G-protein coupled receptors family 1 profile" evidence="7">
    <location>
        <begin position="1"/>
        <end position="127"/>
    </location>
</feature>
<evidence type="ECO:0000313" key="8">
    <source>
        <dbReference type="EMBL" id="VDK29971.1"/>
    </source>
</evidence>
<keyword evidence="2 5" id="KW-0812">Transmembrane</keyword>
<protein>
    <recommendedName>
        <fullName evidence="7">G-protein coupled receptors family 1 profile domain-containing protein</fullName>
    </recommendedName>
</protein>
<evidence type="ECO:0000256" key="5">
    <source>
        <dbReference type="SAM" id="Phobius"/>
    </source>
</evidence>
<organism evidence="8 9">
    <name type="scientific">Dibothriocephalus latus</name>
    <name type="common">Fish tapeworm</name>
    <name type="synonym">Diphyllobothrium latum</name>
    <dbReference type="NCBI Taxonomy" id="60516"/>
    <lineage>
        <taxon>Eukaryota</taxon>
        <taxon>Metazoa</taxon>
        <taxon>Spiralia</taxon>
        <taxon>Lophotrochozoa</taxon>
        <taxon>Platyhelminthes</taxon>
        <taxon>Cestoda</taxon>
        <taxon>Eucestoda</taxon>
        <taxon>Diphyllobothriidea</taxon>
        <taxon>Diphyllobothriidae</taxon>
        <taxon>Dibothriocephalus</taxon>
    </lineage>
</organism>
<keyword evidence="9" id="KW-1185">Reference proteome</keyword>
<dbReference type="SUPFAM" id="SSF81321">
    <property type="entry name" value="Family A G protein-coupled receptor-like"/>
    <property type="match status" value="1"/>
</dbReference>
<dbReference type="Proteomes" id="UP000281553">
    <property type="component" value="Unassembled WGS sequence"/>
</dbReference>
<evidence type="ECO:0000256" key="3">
    <source>
        <dbReference type="ARBA" id="ARBA00022989"/>
    </source>
</evidence>